<dbReference type="SUPFAM" id="SSF109709">
    <property type="entry name" value="KorB DNA-binding domain-like"/>
    <property type="match status" value="1"/>
</dbReference>
<dbReference type="SMART" id="SM00470">
    <property type="entry name" value="ParB"/>
    <property type="match status" value="1"/>
</dbReference>
<name>A0A9D6AEH1_9ACTN</name>
<protein>
    <submittedName>
        <fullName evidence="5">ParB/RepB/Spo0J family partition protein</fullName>
    </submittedName>
</protein>
<keyword evidence="3" id="KW-0238">DNA-binding</keyword>
<sequence length="286" mass="32005">MVKKSGLGKGLNSLFSEVDAEVGNKKETTTLPLKKIKPNKDQPRKRFDEAELTELSDSIKQNGILQPLLVREKGDHYEIVAGERRFQAAKLAKLEEVPVVIKAISDEEVFKLALIENLQRSDLSPIEEAQGYKQLIKQENLTQDDLAKVLSKSRSAITNTLRLLDLPTEVQTLMIEGRISAGHARAILSVSGKEGRIKLAQKVIEENLSVRQTENLAPLFSVTNVEKPKRQPTPQAYKRAARQLRIALDTPVKVRNVRGKNKIEIEFNDEDELAALVEKLSNSKEA</sequence>
<comment type="caution">
    <text evidence="5">The sequence shown here is derived from an EMBL/GenBank/DDBJ whole genome shotgun (WGS) entry which is preliminary data.</text>
</comment>
<dbReference type="GO" id="GO:0045881">
    <property type="term" value="P:positive regulation of sporulation resulting in formation of a cellular spore"/>
    <property type="evidence" value="ECO:0007669"/>
    <property type="project" value="TreeGrafter"/>
</dbReference>
<evidence type="ECO:0000256" key="2">
    <source>
        <dbReference type="ARBA" id="ARBA00022829"/>
    </source>
</evidence>
<dbReference type="AlphaFoldDB" id="A0A9D6AEH1"/>
<dbReference type="FunFam" id="1.10.10.2830:FF:000001">
    <property type="entry name" value="Chromosome partitioning protein ParB"/>
    <property type="match status" value="1"/>
</dbReference>
<gene>
    <name evidence="5" type="ORF">HXK24_03540</name>
</gene>
<dbReference type="GO" id="GO:0005694">
    <property type="term" value="C:chromosome"/>
    <property type="evidence" value="ECO:0007669"/>
    <property type="project" value="TreeGrafter"/>
</dbReference>
<keyword evidence="2" id="KW-0159">Chromosome partition</keyword>
<dbReference type="FunFam" id="3.90.1530.30:FF:000001">
    <property type="entry name" value="Chromosome partitioning protein ParB"/>
    <property type="match status" value="1"/>
</dbReference>
<dbReference type="InterPro" id="IPR041468">
    <property type="entry name" value="HTH_ParB/Spo0J"/>
</dbReference>
<dbReference type="Gene3D" id="3.90.1530.30">
    <property type="match status" value="1"/>
</dbReference>
<dbReference type="NCBIfam" id="TIGR00180">
    <property type="entry name" value="parB_part"/>
    <property type="match status" value="1"/>
</dbReference>
<accession>A0A9D6AEH1</accession>
<evidence type="ECO:0000256" key="3">
    <source>
        <dbReference type="ARBA" id="ARBA00023125"/>
    </source>
</evidence>
<feature type="domain" description="ParB-like N-terminal" evidence="4">
    <location>
        <begin position="29"/>
        <end position="118"/>
    </location>
</feature>
<dbReference type="Gene3D" id="1.10.10.2830">
    <property type="match status" value="1"/>
</dbReference>
<comment type="similarity">
    <text evidence="1">Belongs to the ParB family.</text>
</comment>
<evidence type="ECO:0000313" key="6">
    <source>
        <dbReference type="Proteomes" id="UP000787322"/>
    </source>
</evidence>
<dbReference type="SUPFAM" id="SSF110849">
    <property type="entry name" value="ParB/Sulfiredoxin"/>
    <property type="match status" value="1"/>
</dbReference>
<dbReference type="GO" id="GO:0007059">
    <property type="term" value="P:chromosome segregation"/>
    <property type="evidence" value="ECO:0007669"/>
    <property type="project" value="UniProtKB-KW"/>
</dbReference>
<dbReference type="InterPro" id="IPR003115">
    <property type="entry name" value="ParB_N"/>
</dbReference>
<organism evidence="5 6">
    <name type="scientific">Lancefieldella parvula</name>
    <dbReference type="NCBI Taxonomy" id="1382"/>
    <lineage>
        <taxon>Bacteria</taxon>
        <taxon>Bacillati</taxon>
        <taxon>Actinomycetota</taxon>
        <taxon>Coriobacteriia</taxon>
        <taxon>Coriobacteriales</taxon>
        <taxon>Atopobiaceae</taxon>
        <taxon>Lancefieldella</taxon>
    </lineage>
</organism>
<dbReference type="PANTHER" id="PTHR33375">
    <property type="entry name" value="CHROMOSOME-PARTITIONING PROTEIN PARB-RELATED"/>
    <property type="match status" value="1"/>
</dbReference>
<dbReference type="CDD" id="cd16393">
    <property type="entry name" value="SPO0J_N"/>
    <property type="match status" value="1"/>
</dbReference>
<dbReference type="InterPro" id="IPR050336">
    <property type="entry name" value="Chromosome_partition/occlusion"/>
</dbReference>
<dbReference type="InterPro" id="IPR036086">
    <property type="entry name" value="ParB/Sulfiredoxin_sf"/>
</dbReference>
<dbReference type="Proteomes" id="UP000787322">
    <property type="component" value="Unassembled WGS sequence"/>
</dbReference>
<dbReference type="Pfam" id="PF17762">
    <property type="entry name" value="HTH_ParB"/>
    <property type="match status" value="1"/>
</dbReference>
<dbReference type="GO" id="GO:0003677">
    <property type="term" value="F:DNA binding"/>
    <property type="evidence" value="ECO:0007669"/>
    <property type="project" value="UniProtKB-KW"/>
</dbReference>
<evidence type="ECO:0000256" key="1">
    <source>
        <dbReference type="ARBA" id="ARBA00006295"/>
    </source>
</evidence>
<dbReference type="PANTHER" id="PTHR33375:SF1">
    <property type="entry name" value="CHROMOSOME-PARTITIONING PROTEIN PARB-RELATED"/>
    <property type="match status" value="1"/>
</dbReference>
<evidence type="ECO:0000259" key="4">
    <source>
        <dbReference type="SMART" id="SM00470"/>
    </source>
</evidence>
<dbReference type="Pfam" id="PF02195">
    <property type="entry name" value="ParB_N"/>
    <property type="match status" value="1"/>
</dbReference>
<reference evidence="5" key="1">
    <citation type="submission" date="2020-04" db="EMBL/GenBank/DDBJ databases">
        <title>Deep metagenomics examines the oral microbiome during advanced dental caries in children, revealing novel taxa and co-occurrences with host molecules.</title>
        <authorList>
            <person name="Baker J.L."/>
            <person name="Morton J.T."/>
            <person name="Dinis M."/>
            <person name="Alvarez R."/>
            <person name="Tran N.C."/>
            <person name="Knight R."/>
            <person name="Edlund A."/>
        </authorList>
    </citation>
    <scope>NUCLEOTIDE SEQUENCE</scope>
    <source>
        <strain evidence="5">JCVI_3_bin.11</strain>
    </source>
</reference>
<dbReference type="InterPro" id="IPR004437">
    <property type="entry name" value="ParB/RepB/Spo0J"/>
</dbReference>
<evidence type="ECO:0000313" key="5">
    <source>
        <dbReference type="EMBL" id="MBF4802880.1"/>
    </source>
</evidence>
<dbReference type="EMBL" id="JABZGU010000064">
    <property type="protein sequence ID" value="MBF4802880.1"/>
    <property type="molecule type" value="Genomic_DNA"/>
</dbReference>
<proteinExistence type="inferred from homology"/>